<feature type="compositionally biased region" description="Polar residues" evidence="1">
    <location>
        <begin position="465"/>
        <end position="474"/>
    </location>
</feature>
<accession>A0A7S4EPH9</accession>
<name>A0A7S4EPH9_9STRA</name>
<evidence type="ECO:0000256" key="1">
    <source>
        <dbReference type="SAM" id="MobiDB-lite"/>
    </source>
</evidence>
<feature type="region of interest" description="Disordered" evidence="1">
    <location>
        <begin position="111"/>
        <end position="139"/>
    </location>
</feature>
<feature type="compositionally biased region" description="Basic and acidic residues" evidence="1">
    <location>
        <begin position="362"/>
        <end position="375"/>
    </location>
</feature>
<organism evidence="2">
    <name type="scientific">Pseudo-nitzschia australis</name>
    <dbReference type="NCBI Taxonomy" id="44445"/>
    <lineage>
        <taxon>Eukaryota</taxon>
        <taxon>Sar</taxon>
        <taxon>Stramenopiles</taxon>
        <taxon>Ochrophyta</taxon>
        <taxon>Bacillariophyta</taxon>
        <taxon>Bacillariophyceae</taxon>
        <taxon>Bacillariophycidae</taxon>
        <taxon>Bacillariales</taxon>
        <taxon>Bacillariaceae</taxon>
        <taxon>Pseudo-nitzschia</taxon>
    </lineage>
</organism>
<feature type="region of interest" description="Disordered" evidence="1">
    <location>
        <begin position="1"/>
        <end position="52"/>
    </location>
</feature>
<feature type="region of interest" description="Disordered" evidence="1">
    <location>
        <begin position="635"/>
        <end position="664"/>
    </location>
</feature>
<feature type="region of interest" description="Disordered" evidence="1">
    <location>
        <begin position="353"/>
        <end position="380"/>
    </location>
</feature>
<feature type="compositionally biased region" description="Polar residues" evidence="1">
    <location>
        <begin position="1"/>
        <end position="17"/>
    </location>
</feature>
<gene>
    <name evidence="2" type="ORF">PAUS00366_LOCUS20551</name>
</gene>
<protein>
    <submittedName>
        <fullName evidence="2">Uncharacterized protein</fullName>
    </submittedName>
</protein>
<evidence type="ECO:0000313" key="2">
    <source>
        <dbReference type="EMBL" id="CAE0727767.1"/>
    </source>
</evidence>
<dbReference type="EMBL" id="HBIX01030898">
    <property type="protein sequence ID" value="CAE0727767.1"/>
    <property type="molecule type" value="Transcribed_RNA"/>
</dbReference>
<reference evidence="2" key="1">
    <citation type="submission" date="2021-01" db="EMBL/GenBank/DDBJ databases">
        <authorList>
            <person name="Corre E."/>
            <person name="Pelletier E."/>
            <person name="Niang G."/>
            <person name="Scheremetjew M."/>
            <person name="Finn R."/>
            <person name="Kale V."/>
            <person name="Holt S."/>
            <person name="Cochrane G."/>
            <person name="Meng A."/>
            <person name="Brown T."/>
            <person name="Cohen L."/>
        </authorList>
    </citation>
    <scope>NUCLEOTIDE SEQUENCE</scope>
    <source>
        <strain evidence="2">10249 10 AB</strain>
    </source>
</reference>
<feature type="region of interest" description="Disordered" evidence="1">
    <location>
        <begin position="156"/>
        <end position="203"/>
    </location>
</feature>
<sequence length="664" mass="72181">MPPQLQNTLSPVRTTRGSGALPPRGEKIKSPGSRPSPRRFGARSKQNFSQGELRVAYKAQTTTISNSDGGFSSINNSFLDSSNNSTGSAGNSAATPSSVYMPSSVALSRDNMSDLSGVSGGTSRGHSTQTIPGQIFDPRSLTKPWKQAYVLSKIPPERNASIKNRDNNTASSSSSSNAGGSGQNGDSSIGGVNGDNEDRKEGNKIDGTSIWVAENDVVEIFDSLESSLGLDRFQITGGQQHNRIPIMVLLMNPPKQNYELMQIWVDRANDSIRDLVQVLQHKLPVQWKQAYDGLFQVRGPRFTQLINIIRLVKYDIQPHEVLVAKPWAMSAKVTIAFAGSAIRHLTHVGVITADRNGSSNSKGDRIQRSQPKNEDTPLLLSKRAQDRAYFPEGILNHHHAMQFITFSPPFESSNNNDDMGPAATTTIAAGNNSASDLSTSHDNISKSVADSGDDPSSSLLGSGAIHQQSDSGLTKSLLGGMRGVNGPLSRRQKTSKSFSKRNDSPNNNTAPTLGSYTTLKIPTTSGSHQKRRHGDDEDSEDSDDSVKCGELLSKLNCFRKSTNMTRRIYDGRATQASTPTSLSEEEEKQWLAYSMKPIVEDQSLIGGGSVISMSAPLLSQNFSSHLDNNNSVRKRQPFRSVQKQSYEPRSYGRSNRAIDNECDF</sequence>
<feature type="compositionally biased region" description="Low complexity" evidence="1">
    <location>
        <begin position="454"/>
        <end position="463"/>
    </location>
</feature>
<feature type="region of interest" description="Disordered" evidence="1">
    <location>
        <begin position="412"/>
        <end position="546"/>
    </location>
</feature>
<feature type="compositionally biased region" description="Low complexity" evidence="1">
    <location>
        <begin position="167"/>
        <end position="178"/>
    </location>
</feature>
<proteinExistence type="predicted"/>
<feature type="compositionally biased region" description="Polar residues" evidence="1">
    <location>
        <begin position="412"/>
        <end position="448"/>
    </location>
</feature>
<dbReference type="AlphaFoldDB" id="A0A7S4EPH9"/>
<feature type="compositionally biased region" description="Polar residues" evidence="1">
    <location>
        <begin position="504"/>
        <end position="527"/>
    </location>
</feature>